<comment type="similarity">
    <text evidence="1">Belongs to the cytochrome P450 family.</text>
</comment>
<proteinExistence type="inferred from homology"/>
<dbReference type="GO" id="GO:0005506">
    <property type="term" value="F:iron ion binding"/>
    <property type="evidence" value="ECO:0007669"/>
    <property type="project" value="InterPro"/>
</dbReference>
<dbReference type="Gene3D" id="1.10.630.10">
    <property type="entry name" value="Cytochrome P450"/>
    <property type="match status" value="1"/>
</dbReference>
<dbReference type="GO" id="GO:0020037">
    <property type="term" value="F:heme binding"/>
    <property type="evidence" value="ECO:0007669"/>
    <property type="project" value="InterPro"/>
</dbReference>
<accession>A0A699S3X3</accession>
<dbReference type="GO" id="GO:0004497">
    <property type="term" value="F:monooxygenase activity"/>
    <property type="evidence" value="ECO:0007669"/>
    <property type="project" value="InterPro"/>
</dbReference>
<gene>
    <name evidence="4" type="ORF">Tci_864114</name>
</gene>
<evidence type="ECO:0000256" key="3">
    <source>
        <dbReference type="ARBA" id="ARBA00023004"/>
    </source>
</evidence>
<evidence type="ECO:0000256" key="2">
    <source>
        <dbReference type="ARBA" id="ARBA00022723"/>
    </source>
</evidence>
<sequence>RIDLDGHEKIMRDAIKIVQKYHDPLIDEQIQAWKKGARNEVKDILDKLITHENSKLTPEEIKAQILEIMIAIIDNPSNAIEWAMAEMISEPLIPNRAIKEIDDIVGCNRLVEESDVPSRT</sequence>
<name>A0A699S3X3_TANCI</name>
<protein>
    <submittedName>
        <fullName evidence="4">Cytochrome P450</fullName>
    </submittedName>
</protein>
<dbReference type="SUPFAM" id="SSF48264">
    <property type="entry name" value="Cytochrome P450"/>
    <property type="match status" value="1"/>
</dbReference>
<dbReference type="EMBL" id="BKCJ011135954">
    <property type="protein sequence ID" value="GFC92144.1"/>
    <property type="molecule type" value="Genomic_DNA"/>
</dbReference>
<dbReference type="Pfam" id="PF00067">
    <property type="entry name" value="p450"/>
    <property type="match status" value="1"/>
</dbReference>
<comment type="caution">
    <text evidence="4">The sequence shown here is derived from an EMBL/GenBank/DDBJ whole genome shotgun (WGS) entry which is preliminary data.</text>
</comment>
<evidence type="ECO:0000256" key="1">
    <source>
        <dbReference type="ARBA" id="ARBA00010617"/>
    </source>
</evidence>
<dbReference type="PANTHER" id="PTHR47950">
    <property type="entry name" value="CYTOCHROME P450, FAMILY 76, SUBFAMILY C, POLYPEPTIDE 5-RELATED"/>
    <property type="match status" value="1"/>
</dbReference>
<dbReference type="InterPro" id="IPR036396">
    <property type="entry name" value="Cyt_P450_sf"/>
</dbReference>
<evidence type="ECO:0000313" key="4">
    <source>
        <dbReference type="EMBL" id="GFC92144.1"/>
    </source>
</evidence>
<dbReference type="GO" id="GO:0016705">
    <property type="term" value="F:oxidoreductase activity, acting on paired donors, with incorporation or reduction of molecular oxygen"/>
    <property type="evidence" value="ECO:0007669"/>
    <property type="project" value="InterPro"/>
</dbReference>
<keyword evidence="3" id="KW-0408">Iron</keyword>
<feature type="non-terminal residue" evidence="4">
    <location>
        <position position="1"/>
    </location>
</feature>
<reference evidence="4" key="1">
    <citation type="journal article" date="2019" name="Sci. Rep.">
        <title>Draft genome of Tanacetum cinerariifolium, the natural source of mosquito coil.</title>
        <authorList>
            <person name="Yamashiro T."/>
            <person name="Shiraishi A."/>
            <person name="Satake H."/>
            <person name="Nakayama K."/>
        </authorList>
    </citation>
    <scope>NUCLEOTIDE SEQUENCE</scope>
</reference>
<dbReference type="AlphaFoldDB" id="A0A699S3X3"/>
<keyword evidence="2" id="KW-0479">Metal-binding</keyword>
<organism evidence="4">
    <name type="scientific">Tanacetum cinerariifolium</name>
    <name type="common">Dalmatian daisy</name>
    <name type="synonym">Chrysanthemum cinerariifolium</name>
    <dbReference type="NCBI Taxonomy" id="118510"/>
    <lineage>
        <taxon>Eukaryota</taxon>
        <taxon>Viridiplantae</taxon>
        <taxon>Streptophyta</taxon>
        <taxon>Embryophyta</taxon>
        <taxon>Tracheophyta</taxon>
        <taxon>Spermatophyta</taxon>
        <taxon>Magnoliopsida</taxon>
        <taxon>eudicotyledons</taxon>
        <taxon>Gunneridae</taxon>
        <taxon>Pentapetalae</taxon>
        <taxon>asterids</taxon>
        <taxon>campanulids</taxon>
        <taxon>Asterales</taxon>
        <taxon>Asteraceae</taxon>
        <taxon>Asteroideae</taxon>
        <taxon>Anthemideae</taxon>
        <taxon>Anthemidinae</taxon>
        <taxon>Tanacetum</taxon>
    </lineage>
</organism>
<dbReference type="InterPro" id="IPR001128">
    <property type="entry name" value="Cyt_P450"/>
</dbReference>